<feature type="compositionally biased region" description="Polar residues" evidence="1">
    <location>
        <begin position="308"/>
        <end position="337"/>
    </location>
</feature>
<dbReference type="HOGENOM" id="CLU_039527_0_0_1"/>
<dbReference type="GeneID" id="27328390"/>
<organism evidence="2 3">
    <name type="scientific">Exophiala spinifera</name>
    <dbReference type="NCBI Taxonomy" id="91928"/>
    <lineage>
        <taxon>Eukaryota</taxon>
        <taxon>Fungi</taxon>
        <taxon>Dikarya</taxon>
        <taxon>Ascomycota</taxon>
        <taxon>Pezizomycotina</taxon>
        <taxon>Eurotiomycetes</taxon>
        <taxon>Chaetothyriomycetidae</taxon>
        <taxon>Chaetothyriales</taxon>
        <taxon>Herpotrichiellaceae</taxon>
        <taxon>Exophiala</taxon>
    </lineage>
</organism>
<evidence type="ECO:0000256" key="1">
    <source>
        <dbReference type="SAM" id="MobiDB-lite"/>
    </source>
</evidence>
<sequence>MADALCGPSNPLQNLQKHTQVDRTLQQDRLGFRTADPRAGSLDADFYAFENAAPSPFQHAPPEFANAFPTTAFSSPRPSLGPAGWAADFQRLNLHDQPVPAGQFRTEAPLVKSTIGGWQNEFMRQRSGMASPVAQGKQAVREPIQMNMNANASYMGYSSMAQQAYGSGMYQDGGFEQQQMPGMSMEQQQVPMSDVDFDAAFQEAVAHAQEMDQLRQQTIQVSETVAESAMTTDQMEPARKIGSDAIEYRERAERTEDQHSRDADELARTAGQLLTSVQHDTSDKFQNSQFLDLMRRIRDRQVEVANNDLQDVSTGQAATSTAALSDSMQPESQQPQAQGERESTHQQQQQQQQEPPSHFEFPDMDVVYAVGETSRHSPYTNHGLFDDGSGSVPVVAMQPRRQVDDIHPGGKWYPDLSPQMRTVPLASREDDDGGSLERRISASEFDYVDESAGLARRFS</sequence>
<dbReference type="OrthoDB" id="5407351at2759"/>
<protein>
    <recommendedName>
        <fullName evidence="4">Peroxin 20</fullName>
    </recommendedName>
</protein>
<dbReference type="RefSeq" id="XP_016240945.1">
    <property type="nucleotide sequence ID" value="XM_016375669.1"/>
</dbReference>
<accession>A0A0D2CAX8</accession>
<name>A0A0D2CAX8_9EURO</name>
<dbReference type="VEuPathDB" id="FungiDB:PV08_01307"/>
<gene>
    <name evidence="2" type="ORF">PV08_01307</name>
</gene>
<dbReference type="AlphaFoldDB" id="A0A0D2CAX8"/>
<dbReference type="EMBL" id="KN847492">
    <property type="protein sequence ID" value="KIW20729.1"/>
    <property type="molecule type" value="Genomic_DNA"/>
</dbReference>
<evidence type="ECO:0008006" key="4">
    <source>
        <dbReference type="Google" id="ProtNLM"/>
    </source>
</evidence>
<dbReference type="STRING" id="91928.A0A0D2CAX8"/>
<keyword evidence="3" id="KW-1185">Reference proteome</keyword>
<feature type="region of interest" description="Disordered" evidence="1">
    <location>
        <begin position="308"/>
        <end position="361"/>
    </location>
</feature>
<evidence type="ECO:0000313" key="3">
    <source>
        <dbReference type="Proteomes" id="UP000053328"/>
    </source>
</evidence>
<dbReference type="Proteomes" id="UP000053328">
    <property type="component" value="Unassembled WGS sequence"/>
</dbReference>
<proteinExistence type="predicted"/>
<reference evidence="2 3" key="1">
    <citation type="submission" date="2015-01" db="EMBL/GenBank/DDBJ databases">
        <title>The Genome Sequence of Exophiala spinifera CBS89968.</title>
        <authorList>
            <consortium name="The Broad Institute Genomics Platform"/>
            <person name="Cuomo C."/>
            <person name="de Hoog S."/>
            <person name="Gorbushina A."/>
            <person name="Stielow B."/>
            <person name="Teixiera M."/>
            <person name="Abouelleil A."/>
            <person name="Chapman S.B."/>
            <person name="Priest M."/>
            <person name="Young S.K."/>
            <person name="Wortman J."/>
            <person name="Nusbaum C."/>
            <person name="Birren B."/>
        </authorList>
    </citation>
    <scope>NUCLEOTIDE SEQUENCE [LARGE SCALE GENOMIC DNA]</scope>
    <source>
        <strain evidence="2 3">CBS 89968</strain>
    </source>
</reference>
<evidence type="ECO:0000313" key="2">
    <source>
        <dbReference type="EMBL" id="KIW20729.1"/>
    </source>
</evidence>
<dbReference type="Gene3D" id="6.10.280.230">
    <property type="match status" value="1"/>
</dbReference>